<dbReference type="PANTHER" id="PTHR30055:SF234">
    <property type="entry name" value="HTH-TYPE TRANSCRIPTIONAL REGULATOR BETI"/>
    <property type="match status" value="1"/>
</dbReference>
<dbReference type="InterPro" id="IPR009057">
    <property type="entry name" value="Homeodomain-like_sf"/>
</dbReference>
<accession>A0A7W7N5S8</accession>
<dbReference type="PANTHER" id="PTHR30055">
    <property type="entry name" value="HTH-TYPE TRANSCRIPTIONAL REGULATOR RUTR"/>
    <property type="match status" value="1"/>
</dbReference>
<sequence>MNRRQLAKAATREKLIVAARAVWAEPGSYEAATIRVIAKAAGMSTGAIFANFKGKEDLWRAVMGYEPPVDSAEVRKLLRAMAGRKACAEAIAARAA</sequence>
<dbReference type="AlphaFoldDB" id="A0A7W7N5S8"/>
<keyword evidence="7" id="KW-1185">Reference proteome</keyword>
<evidence type="ECO:0000256" key="1">
    <source>
        <dbReference type="ARBA" id="ARBA00023015"/>
    </source>
</evidence>
<dbReference type="GO" id="GO:0003700">
    <property type="term" value="F:DNA-binding transcription factor activity"/>
    <property type="evidence" value="ECO:0007669"/>
    <property type="project" value="TreeGrafter"/>
</dbReference>
<evidence type="ECO:0000313" key="6">
    <source>
        <dbReference type="EMBL" id="MBB4799696.1"/>
    </source>
</evidence>
<dbReference type="PROSITE" id="PS50977">
    <property type="entry name" value="HTH_TETR_2"/>
    <property type="match status" value="1"/>
</dbReference>
<comment type="caution">
    <text evidence="6">The sequence shown here is derived from an EMBL/GenBank/DDBJ whole genome shotgun (WGS) entry which is preliminary data.</text>
</comment>
<dbReference type="Proteomes" id="UP000539957">
    <property type="component" value="Unassembled WGS sequence"/>
</dbReference>
<feature type="domain" description="HTH tetR-type" evidence="5">
    <location>
        <begin position="9"/>
        <end position="70"/>
    </location>
</feature>
<evidence type="ECO:0000313" key="7">
    <source>
        <dbReference type="Proteomes" id="UP000539957"/>
    </source>
</evidence>
<evidence type="ECO:0000256" key="3">
    <source>
        <dbReference type="ARBA" id="ARBA00023163"/>
    </source>
</evidence>
<dbReference type="InterPro" id="IPR050109">
    <property type="entry name" value="HTH-type_TetR-like_transc_reg"/>
</dbReference>
<name>A0A7W7N5S8_9CAUL</name>
<evidence type="ECO:0000256" key="2">
    <source>
        <dbReference type="ARBA" id="ARBA00023125"/>
    </source>
</evidence>
<gene>
    <name evidence="6" type="ORF">HNP32_003456</name>
</gene>
<feature type="DNA-binding region" description="H-T-H motif" evidence="4">
    <location>
        <begin position="33"/>
        <end position="52"/>
    </location>
</feature>
<dbReference type="Pfam" id="PF00440">
    <property type="entry name" value="TetR_N"/>
    <property type="match status" value="1"/>
</dbReference>
<keyword evidence="3" id="KW-0804">Transcription</keyword>
<evidence type="ECO:0000256" key="4">
    <source>
        <dbReference type="PROSITE-ProRule" id="PRU00335"/>
    </source>
</evidence>
<dbReference type="GO" id="GO:0000976">
    <property type="term" value="F:transcription cis-regulatory region binding"/>
    <property type="evidence" value="ECO:0007669"/>
    <property type="project" value="TreeGrafter"/>
</dbReference>
<dbReference type="Gene3D" id="1.10.357.10">
    <property type="entry name" value="Tetracycline Repressor, domain 2"/>
    <property type="match status" value="1"/>
</dbReference>
<reference evidence="6 7" key="1">
    <citation type="submission" date="2020-08" db="EMBL/GenBank/DDBJ databases">
        <title>Functional genomics of gut bacteria from endangered species of beetles.</title>
        <authorList>
            <person name="Carlos-Shanley C."/>
        </authorList>
    </citation>
    <scope>NUCLEOTIDE SEQUENCE [LARGE SCALE GENOMIC DNA]</scope>
    <source>
        <strain evidence="6 7">S00123</strain>
    </source>
</reference>
<keyword evidence="1" id="KW-0805">Transcription regulation</keyword>
<dbReference type="InterPro" id="IPR001647">
    <property type="entry name" value="HTH_TetR"/>
</dbReference>
<keyword evidence="2 4" id="KW-0238">DNA-binding</keyword>
<evidence type="ECO:0000259" key="5">
    <source>
        <dbReference type="PROSITE" id="PS50977"/>
    </source>
</evidence>
<dbReference type="SUPFAM" id="SSF46689">
    <property type="entry name" value="Homeodomain-like"/>
    <property type="match status" value="1"/>
</dbReference>
<dbReference type="RefSeq" id="WP_184273458.1">
    <property type="nucleotide sequence ID" value="NZ_JACHKY010000007.1"/>
</dbReference>
<organism evidence="6 7">
    <name type="scientific">Brevundimonas bullata</name>
    <dbReference type="NCBI Taxonomy" id="13160"/>
    <lineage>
        <taxon>Bacteria</taxon>
        <taxon>Pseudomonadati</taxon>
        <taxon>Pseudomonadota</taxon>
        <taxon>Alphaproteobacteria</taxon>
        <taxon>Caulobacterales</taxon>
        <taxon>Caulobacteraceae</taxon>
        <taxon>Brevundimonas</taxon>
    </lineage>
</organism>
<proteinExistence type="predicted"/>
<protein>
    <submittedName>
        <fullName evidence="6">AcrR family transcriptional regulator</fullName>
    </submittedName>
</protein>
<dbReference type="EMBL" id="JACHKY010000007">
    <property type="protein sequence ID" value="MBB4799696.1"/>
    <property type="molecule type" value="Genomic_DNA"/>
</dbReference>